<dbReference type="EMBL" id="QZCH01000019">
    <property type="protein sequence ID" value="RJG42223.1"/>
    <property type="molecule type" value="Genomic_DNA"/>
</dbReference>
<evidence type="ECO:0000256" key="2">
    <source>
        <dbReference type="ARBA" id="ARBA00022729"/>
    </source>
</evidence>
<keyword evidence="5" id="KW-1185">Reference proteome</keyword>
<comment type="caution">
    <text evidence="4">The sequence shown here is derived from an EMBL/GenBank/DDBJ whole genome shotgun (WGS) entry which is preliminary data.</text>
</comment>
<dbReference type="OrthoDB" id="5734775at2"/>
<dbReference type="AlphaFoldDB" id="A0A418YCJ5"/>
<name>A0A418YCJ5_9GAMM</name>
<dbReference type="InterPro" id="IPR018635">
    <property type="entry name" value="UPF0319"/>
</dbReference>
<reference evidence="4 5" key="2">
    <citation type="submission" date="2019-01" db="EMBL/GenBank/DDBJ databases">
        <title>Motilimonas pumilus sp. nov., isolated from the gut of sea cucumber (Apostichopus japonicus).</title>
        <authorList>
            <person name="Wang F.-Q."/>
            <person name="Ren L.-H."/>
            <person name="Lin Y.-W."/>
            <person name="Sun G.-H."/>
            <person name="Du Z.-J."/>
            <person name="Zhao J.-X."/>
            <person name="Liu X.-J."/>
            <person name="Liu L.-J."/>
        </authorList>
    </citation>
    <scope>NUCLEOTIDE SEQUENCE [LARGE SCALE GENOMIC DNA]</scope>
    <source>
        <strain evidence="4 5">PLHSC7-2</strain>
    </source>
</reference>
<feature type="signal peptide" evidence="3">
    <location>
        <begin position="1"/>
        <end position="18"/>
    </location>
</feature>
<protein>
    <submittedName>
        <fullName evidence="4">DUF2057 domain-containing protein</fullName>
    </submittedName>
</protein>
<dbReference type="RefSeq" id="WP_119911414.1">
    <property type="nucleotide sequence ID" value="NZ_QZCH01000019.1"/>
</dbReference>
<comment type="similarity">
    <text evidence="1">Belongs to the UPF0319 family.</text>
</comment>
<proteinExistence type="inferred from homology"/>
<accession>A0A418YCJ5</accession>
<evidence type="ECO:0000256" key="1">
    <source>
        <dbReference type="ARBA" id="ARBA00008490"/>
    </source>
</evidence>
<dbReference type="Pfam" id="PF09829">
    <property type="entry name" value="DUF2057"/>
    <property type="match status" value="1"/>
</dbReference>
<keyword evidence="2 3" id="KW-0732">Signal</keyword>
<reference evidence="4 5" key="1">
    <citation type="submission" date="2018-09" db="EMBL/GenBank/DDBJ databases">
        <authorList>
            <person name="Wang F."/>
        </authorList>
    </citation>
    <scope>NUCLEOTIDE SEQUENCE [LARGE SCALE GENOMIC DNA]</scope>
    <source>
        <strain evidence="4 5">PLHSC7-2</strain>
    </source>
</reference>
<evidence type="ECO:0000313" key="4">
    <source>
        <dbReference type="EMBL" id="RJG42223.1"/>
    </source>
</evidence>
<sequence>MRFLGLTILLLLPLCSWAQNSQVLVPPMFKLLYLNGEEQQKSFYNRAPLPLTPGRQQMVLQYQQAFDGEADSTYLSSPIVLYFYVQGQQTIVLQAKRPRNRKEAAAYVAQPKLNLIDKSNGQILPHEAVLAQRFGWQNGPNMALLEELEKGKQLPDQDTILTQLKLLYQNADESHQQAFQAWIRRNEQNPSQKMYERVRR</sequence>
<gene>
    <name evidence="4" type="ORF">D1Z90_14055</name>
</gene>
<feature type="chain" id="PRO_5019356946" evidence="3">
    <location>
        <begin position="19"/>
        <end position="200"/>
    </location>
</feature>
<dbReference type="PANTHER" id="PTHR38108:SF1">
    <property type="entry name" value="UPF0319 PROTEIN YCCT"/>
    <property type="match status" value="1"/>
</dbReference>
<dbReference type="Proteomes" id="UP000283255">
    <property type="component" value="Unassembled WGS sequence"/>
</dbReference>
<evidence type="ECO:0000313" key="5">
    <source>
        <dbReference type="Proteomes" id="UP000283255"/>
    </source>
</evidence>
<evidence type="ECO:0000256" key="3">
    <source>
        <dbReference type="SAM" id="SignalP"/>
    </source>
</evidence>
<organism evidence="4 5">
    <name type="scientific">Motilimonas pumila</name>
    <dbReference type="NCBI Taxonomy" id="2303987"/>
    <lineage>
        <taxon>Bacteria</taxon>
        <taxon>Pseudomonadati</taxon>
        <taxon>Pseudomonadota</taxon>
        <taxon>Gammaproteobacteria</taxon>
        <taxon>Alteromonadales</taxon>
        <taxon>Alteromonadales genera incertae sedis</taxon>
        <taxon>Motilimonas</taxon>
    </lineage>
</organism>
<dbReference type="PANTHER" id="PTHR38108">
    <property type="entry name" value="UPF0319 PROTEIN YCCT"/>
    <property type="match status" value="1"/>
</dbReference>